<evidence type="ECO:0000313" key="3">
    <source>
        <dbReference type="Proteomes" id="UP001189429"/>
    </source>
</evidence>
<name>A0ABN9SFM4_9DINO</name>
<protein>
    <submittedName>
        <fullName evidence="2">Uncharacterized protein</fullName>
    </submittedName>
</protein>
<comment type="caution">
    <text evidence="2">The sequence shown here is derived from an EMBL/GenBank/DDBJ whole genome shotgun (WGS) entry which is preliminary data.</text>
</comment>
<feature type="region of interest" description="Disordered" evidence="1">
    <location>
        <begin position="1"/>
        <end position="27"/>
    </location>
</feature>
<organism evidence="2 3">
    <name type="scientific">Prorocentrum cordatum</name>
    <dbReference type="NCBI Taxonomy" id="2364126"/>
    <lineage>
        <taxon>Eukaryota</taxon>
        <taxon>Sar</taxon>
        <taxon>Alveolata</taxon>
        <taxon>Dinophyceae</taxon>
        <taxon>Prorocentrales</taxon>
        <taxon>Prorocentraceae</taxon>
        <taxon>Prorocentrum</taxon>
    </lineage>
</organism>
<evidence type="ECO:0000256" key="1">
    <source>
        <dbReference type="SAM" id="MobiDB-lite"/>
    </source>
</evidence>
<reference evidence="2" key="1">
    <citation type="submission" date="2023-10" db="EMBL/GenBank/DDBJ databases">
        <authorList>
            <person name="Chen Y."/>
            <person name="Shah S."/>
            <person name="Dougan E. K."/>
            <person name="Thang M."/>
            <person name="Chan C."/>
        </authorList>
    </citation>
    <scope>NUCLEOTIDE SEQUENCE [LARGE SCALE GENOMIC DNA]</scope>
</reference>
<feature type="non-terminal residue" evidence="2">
    <location>
        <position position="1"/>
    </location>
</feature>
<proteinExistence type="predicted"/>
<gene>
    <name evidence="2" type="ORF">PCOR1329_LOCUS29320</name>
</gene>
<keyword evidence="3" id="KW-1185">Reference proteome</keyword>
<sequence>APPSREPLPARGESEPAAGEAAGGALSASFDRSASALAAWVEHHGSLPKQQPAGQKFHPGGVAQQRLARFLSGQAMAYSKGALRGQRLERLLQIPGVRERLGCRGETEARRAFDEGVAELKAWAERSGRLPRSREESRRP</sequence>
<evidence type="ECO:0000313" key="2">
    <source>
        <dbReference type="EMBL" id="CAK0830783.1"/>
    </source>
</evidence>
<dbReference type="Gene3D" id="6.10.140.530">
    <property type="match status" value="1"/>
</dbReference>
<feature type="compositionally biased region" description="Low complexity" evidence="1">
    <location>
        <begin position="15"/>
        <end position="27"/>
    </location>
</feature>
<dbReference type="Proteomes" id="UP001189429">
    <property type="component" value="Unassembled WGS sequence"/>
</dbReference>
<dbReference type="EMBL" id="CAUYUJ010011024">
    <property type="protein sequence ID" value="CAK0830783.1"/>
    <property type="molecule type" value="Genomic_DNA"/>
</dbReference>
<accession>A0ABN9SFM4</accession>